<keyword evidence="2" id="KW-0472">Membrane</keyword>
<comment type="caution">
    <text evidence="3">The sequence shown here is derived from an EMBL/GenBank/DDBJ whole genome shotgun (WGS) entry which is preliminary data.</text>
</comment>
<organism evidence="3 4">
    <name type="scientific">Apiospora phragmitis</name>
    <dbReference type="NCBI Taxonomy" id="2905665"/>
    <lineage>
        <taxon>Eukaryota</taxon>
        <taxon>Fungi</taxon>
        <taxon>Dikarya</taxon>
        <taxon>Ascomycota</taxon>
        <taxon>Pezizomycotina</taxon>
        <taxon>Sordariomycetes</taxon>
        <taxon>Xylariomycetidae</taxon>
        <taxon>Amphisphaeriales</taxon>
        <taxon>Apiosporaceae</taxon>
        <taxon>Apiospora</taxon>
    </lineage>
</organism>
<feature type="transmembrane region" description="Helical" evidence="2">
    <location>
        <begin position="67"/>
        <end position="91"/>
    </location>
</feature>
<dbReference type="Proteomes" id="UP001480595">
    <property type="component" value="Unassembled WGS sequence"/>
</dbReference>
<evidence type="ECO:0000256" key="1">
    <source>
        <dbReference type="SAM" id="MobiDB-lite"/>
    </source>
</evidence>
<feature type="transmembrane region" description="Helical" evidence="2">
    <location>
        <begin position="103"/>
        <end position="121"/>
    </location>
</feature>
<evidence type="ECO:0000256" key="2">
    <source>
        <dbReference type="SAM" id="Phobius"/>
    </source>
</evidence>
<reference evidence="3 4" key="1">
    <citation type="submission" date="2023-01" db="EMBL/GenBank/DDBJ databases">
        <title>Analysis of 21 Apiospora genomes using comparative genomics revels a genus with tremendous synthesis potential of carbohydrate active enzymes and secondary metabolites.</title>
        <authorList>
            <person name="Sorensen T."/>
        </authorList>
    </citation>
    <scope>NUCLEOTIDE SEQUENCE [LARGE SCALE GENOMIC DNA]</scope>
    <source>
        <strain evidence="3 4">CBS 135458</strain>
    </source>
</reference>
<name>A0ABR1T727_9PEZI</name>
<dbReference type="GeneID" id="92097347"/>
<keyword evidence="4" id="KW-1185">Reference proteome</keyword>
<feature type="region of interest" description="Disordered" evidence="1">
    <location>
        <begin position="155"/>
        <end position="180"/>
    </location>
</feature>
<dbReference type="EMBL" id="JAQQWL010000013">
    <property type="protein sequence ID" value="KAK8042392.1"/>
    <property type="molecule type" value="Genomic_DNA"/>
</dbReference>
<keyword evidence="2" id="KW-0812">Transmembrane</keyword>
<accession>A0ABR1T727</accession>
<protein>
    <submittedName>
        <fullName evidence="3">Uncharacterized protein</fullName>
    </submittedName>
</protein>
<evidence type="ECO:0000313" key="4">
    <source>
        <dbReference type="Proteomes" id="UP001480595"/>
    </source>
</evidence>
<sequence length="297" mass="33503">MASIQFPGGFGGLMMTLQQPSHTIPGMTAPDVSSCSSPLSSPQWANNDPTEIGADDDAASIYSTPNALLTLVLATYAMLCTLIVAMVIFNWTGPRSRPSLPHLVLFLCTAVPTLAVMAVLPLVAAHLLLQFVVWVCLDAFLLAVRHKRRQGLLPLYRKPDHERNTGNMQKPQQQRNSNKSSPHMAIRFLKNYVELPPLRWRLRHLRYAPDSIWDWRTTANCSPPPGPMRERRQVLQYWWNSQQYRRQRQQRHRGSLLAQYNPALPPEYESAEPLFYRPTTNGATKGFSTVSVSGGRD</sequence>
<gene>
    <name evidence="3" type="ORF">PG994_012875</name>
</gene>
<keyword evidence="2" id="KW-1133">Transmembrane helix</keyword>
<proteinExistence type="predicted"/>
<feature type="compositionally biased region" description="Polar residues" evidence="1">
    <location>
        <begin position="165"/>
        <end position="180"/>
    </location>
</feature>
<evidence type="ECO:0000313" key="3">
    <source>
        <dbReference type="EMBL" id="KAK8042392.1"/>
    </source>
</evidence>
<dbReference type="RefSeq" id="XP_066709245.1">
    <property type="nucleotide sequence ID" value="XM_066864284.1"/>
</dbReference>